<evidence type="ECO:0000256" key="2">
    <source>
        <dbReference type="ARBA" id="ARBA00010817"/>
    </source>
</evidence>
<dbReference type="Pfam" id="PF00730">
    <property type="entry name" value="HhH-GPD"/>
    <property type="match status" value="1"/>
</dbReference>
<dbReference type="AlphaFoldDB" id="A0A1Q2SMD0"/>
<dbReference type="PANTHER" id="PTHR43003">
    <property type="entry name" value="DNA-3-METHYLADENINE GLYCOSYLASE"/>
    <property type="match status" value="1"/>
</dbReference>
<evidence type="ECO:0000256" key="1">
    <source>
        <dbReference type="ARBA" id="ARBA00000086"/>
    </source>
</evidence>
<evidence type="ECO:0000256" key="3">
    <source>
        <dbReference type="ARBA" id="ARBA00012000"/>
    </source>
</evidence>
<sequence length="213" mass="23653">MKDRCASERKIGMNKIEGLTSAILLEADGFLSHSCPVMASLIRQYAPCTLINGAFFPFKTLVNAIISQQLATKVADRIKCQVQIIVSDFTPADFLATSPELLRSAGLSAAKIRYITVLAQHVNDGKLDLETLQYLSDKEIITILVALPGIGQWTAEMFLIFGLHRPDVLPIGDVGLQRAIRLLFGDDARIEDVGQRWRPFCSVASWYLWRSLS</sequence>
<dbReference type="InterPro" id="IPR051912">
    <property type="entry name" value="Alkylbase_DNA_Glycosylase/TA"/>
</dbReference>
<dbReference type="FunFam" id="1.10.340.30:FF:000004">
    <property type="entry name" value="DNA-3-methyladenine glycosylase II"/>
    <property type="match status" value="1"/>
</dbReference>
<organism evidence="7 8">
    <name type="scientific">Candidatus Nitrosoglobus terrae</name>
    <dbReference type="NCBI Taxonomy" id="1630141"/>
    <lineage>
        <taxon>Bacteria</taxon>
        <taxon>Pseudomonadati</taxon>
        <taxon>Pseudomonadota</taxon>
        <taxon>Gammaproteobacteria</taxon>
        <taxon>Chromatiales</taxon>
        <taxon>Chromatiaceae</taxon>
        <taxon>Candidatus Nitrosoglobus</taxon>
    </lineage>
</organism>
<keyword evidence="5" id="KW-0234">DNA repair</keyword>
<comment type="catalytic activity">
    <reaction evidence="1">
        <text>Hydrolysis of alkylated DNA, releasing 3-methyladenine, 3-methylguanine, 7-methylguanine and 7-methyladenine.</text>
        <dbReference type="EC" id="3.2.2.21"/>
    </reaction>
</comment>
<dbReference type="GO" id="GO:0032993">
    <property type="term" value="C:protein-DNA complex"/>
    <property type="evidence" value="ECO:0007669"/>
    <property type="project" value="TreeGrafter"/>
</dbReference>
<evidence type="ECO:0000259" key="6">
    <source>
        <dbReference type="SMART" id="SM00478"/>
    </source>
</evidence>
<accession>A0A1Q2SMD0</accession>
<reference evidence="7 8" key="1">
    <citation type="journal article" date="2017" name="ISME J.">
        <title>An acid-tolerant ammonia-oxidizing ?-proteobacterium from soil.</title>
        <authorList>
            <person name="Hayatsu M."/>
            <person name="Tago K."/>
            <person name="Uchiyama I."/>
            <person name="Toyoda A."/>
            <person name="Wang Y."/>
            <person name="Shimomura Y."/>
            <person name="Okubo T."/>
            <person name="Kurisu F."/>
            <person name="Hirono Y."/>
            <person name="Nonaka K."/>
            <person name="Akiyama H."/>
            <person name="Itoh T."/>
            <person name="Takami H."/>
        </authorList>
    </citation>
    <scope>NUCLEOTIDE SEQUENCE [LARGE SCALE GENOMIC DNA]</scope>
    <source>
        <strain evidence="7 8">TAO100</strain>
    </source>
</reference>
<evidence type="ECO:0000256" key="5">
    <source>
        <dbReference type="ARBA" id="ARBA00023204"/>
    </source>
</evidence>
<dbReference type="EMBL" id="AP014836">
    <property type="protein sequence ID" value="BAW80305.1"/>
    <property type="molecule type" value="Genomic_DNA"/>
</dbReference>
<protein>
    <recommendedName>
        <fullName evidence="3">DNA-3-methyladenine glycosylase II</fullName>
        <ecNumber evidence="3">3.2.2.21</ecNumber>
    </recommendedName>
</protein>
<dbReference type="GO" id="GO:0006285">
    <property type="term" value="P:base-excision repair, AP site formation"/>
    <property type="evidence" value="ECO:0007669"/>
    <property type="project" value="TreeGrafter"/>
</dbReference>
<name>A0A1Q2SMD0_9GAMM</name>
<evidence type="ECO:0000313" key="8">
    <source>
        <dbReference type="Proteomes" id="UP000243679"/>
    </source>
</evidence>
<dbReference type="SMART" id="SM00478">
    <property type="entry name" value="ENDO3c"/>
    <property type="match status" value="1"/>
</dbReference>
<dbReference type="KEGG" id="ntt:TAO_0935"/>
<dbReference type="GO" id="GO:0005737">
    <property type="term" value="C:cytoplasm"/>
    <property type="evidence" value="ECO:0007669"/>
    <property type="project" value="TreeGrafter"/>
</dbReference>
<dbReference type="InterPro" id="IPR011257">
    <property type="entry name" value="DNA_glycosylase"/>
</dbReference>
<dbReference type="Gene3D" id="1.10.340.30">
    <property type="entry name" value="Hypothetical protein, domain 2"/>
    <property type="match status" value="1"/>
</dbReference>
<proteinExistence type="inferred from homology"/>
<dbReference type="SUPFAM" id="SSF48150">
    <property type="entry name" value="DNA-glycosylase"/>
    <property type="match status" value="1"/>
</dbReference>
<feature type="domain" description="HhH-GPD" evidence="6">
    <location>
        <begin position="66"/>
        <end position="213"/>
    </location>
</feature>
<dbReference type="EC" id="3.2.2.21" evidence="3"/>
<evidence type="ECO:0000313" key="7">
    <source>
        <dbReference type="EMBL" id="BAW80305.1"/>
    </source>
</evidence>
<dbReference type="InterPro" id="IPR003265">
    <property type="entry name" value="HhH-GPD_domain"/>
</dbReference>
<dbReference type="CDD" id="cd00056">
    <property type="entry name" value="ENDO3c"/>
    <property type="match status" value="1"/>
</dbReference>
<keyword evidence="8" id="KW-1185">Reference proteome</keyword>
<dbReference type="Proteomes" id="UP000243679">
    <property type="component" value="Chromosome"/>
</dbReference>
<comment type="similarity">
    <text evidence="2">Belongs to the alkylbase DNA glycosidase AlkA family.</text>
</comment>
<dbReference type="Gene3D" id="1.10.1670.40">
    <property type="match status" value="1"/>
</dbReference>
<dbReference type="GO" id="GO:0008725">
    <property type="term" value="F:DNA-3-methyladenine glycosylase activity"/>
    <property type="evidence" value="ECO:0007669"/>
    <property type="project" value="TreeGrafter"/>
</dbReference>
<dbReference type="GO" id="GO:0006307">
    <property type="term" value="P:DNA alkylation repair"/>
    <property type="evidence" value="ECO:0007669"/>
    <property type="project" value="TreeGrafter"/>
</dbReference>
<gene>
    <name evidence="7" type="ORF">TAO_0935</name>
</gene>
<keyword evidence="4" id="KW-0227">DNA damage</keyword>
<evidence type="ECO:0000256" key="4">
    <source>
        <dbReference type="ARBA" id="ARBA00022763"/>
    </source>
</evidence>
<dbReference type="GO" id="GO:0043916">
    <property type="term" value="F:DNA-7-methylguanine glycosylase activity"/>
    <property type="evidence" value="ECO:0007669"/>
    <property type="project" value="TreeGrafter"/>
</dbReference>
<dbReference type="GO" id="GO:0032131">
    <property type="term" value="F:alkylated DNA binding"/>
    <property type="evidence" value="ECO:0007669"/>
    <property type="project" value="TreeGrafter"/>
</dbReference>
<dbReference type="PANTHER" id="PTHR43003:SF5">
    <property type="entry name" value="DNA-3-METHYLADENINE GLYCOSYLASE"/>
    <property type="match status" value="1"/>
</dbReference>